<evidence type="ECO:0000313" key="9">
    <source>
        <dbReference type="Proteomes" id="UP000198615"/>
    </source>
</evidence>
<keyword evidence="3" id="KW-1133">Transmembrane helix</keyword>
<dbReference type="PROSITE" id="PS50076">
    <property type="entry name" value="DNAJ_2"/>
    <property type="match status" value="1"/>
</dbReference>
<dbReference type="OrthoDB" id="9811070at2"/>
<comment type="caution">
    <text evidence="8">The sequence shown here is derived from an EMBL/GenBank/DDBJ whole genome shotgun (WGS) entry which is preliminary data.</text>
</comment>
<evidence type="ECO:0000256" key="1">
    <source>
        <dbReference type="ARBA" id="ARBA00004167"/>
    </source>
</evidence>
<reference evidence="8 9" key="1">
    <citation type="submission" date="2016-10" db="EMBL/GenBank/DDBJ databases">
        <authorList>
            <person name="Varghese N."/>
            <person name="Submissions S."/>
        </authorList>
    </citation>
    <scope>NUCLEOTIDE SEQUENCE [LARGE SCALE GENOMIC DNA]</scope>
    <source>
        <strain evidence="8 9">DSM 18839</strain>
    </source>
</reference>
<evidence type="ECO:0000256" key="3">
    <source>
        <dbReference type="ARBA" id="ARBA00022989"/>
    </source>
</evidence>
<evidence type="ECO:0000313" key="8">
    <source>
        <dbReference type="EMBL" id="SDF29190.1"/>
    </source>
</evidence>
<proteinExistence type="inferred from homology"/>
<evidence type="ECO:0000256" key="6">
    <source>
        <dbReference type="SAM" id="MobiDB-lite"/>
    </source>
</evidence>
<evidence type="ECO:0000256" key="2">
    <source>
        <dbReference type="ARBA" id="ARBA00022692"/>
    </source>
</evidence>
<keyword evidence="4" id="KW-0472">Membrane</keyword>
<organism evidence="8 9">
    <name type="scientific">Thalassobaculum litoreum DSM 18839</name>
    <dbReference type="NCBI Taxonomy" id="1123362"/>
    <lineage>
        <taxon>Bacteria</taxon>
        <taxon>Pseudomonadati</taxon>
        <taxon>Pseudomonadota</taxon>
        <taxon>Alphaproteobacteria</taxon>
        <taxon>Rhodospirillales</taxon>
        <taxon>Thalassobaculaceae</taxon>
        <taxon>Thalassobaculum</taxon>
    </lineage>
</organism>
<protein>
    <submittedName>
        <fullName evidence="8">DnaJ domain-containing protein</fullName>
    </submittedName>
</protein>
<dbReference type="GO" id="GO:0016020">
    <property type="term" value="C:membrane"/>
    <property type="evidence" value="ECO:0007669"/>
    <property type="project" value="UniProtKB-SubCell"/>
</dbReference>
<dbReference type="InterPro" id="IPR001623">
    <property type="entry name" value="DnaJ_domain"/>
</dbReference>
<feature type="domain" description="J" evidence="7">
    <location>
        <begin position="185"/>
        <end position="238"/>
    </location>
</feature>
<evidence type="ECO:0000256" key="5">
    <source>
        <dbReference type="ARBA" id="ARBA00038105"/>
    </source>
</evidence>
<name>A0A8G2BF38_9PROT</name>
<comment type="subcellular location">
    <subcellularLocation>
        <location evidence="1">Membrane</location>
        <topology evidence="1">Single-pass membrane protein</topology>
    </subcellularLocation>
</comment>
<comment type="similarity">
    <text evidence="5">Belongs to the TIM14 family.</text>
</comment>
<accession>A0A8G2BF38</accession>
<evidence type="ECO:0000259" key="7">
    <source>
        <dbReference type="PROSITE" id="PS50076"/>
    </source>
</evidence>
<dbReference type="PANTHER" id="PTHR12763:SF28">
    <property type="entry name" value="GEO10507P1-RELATED"/>
    <property type="match status" value="1"/>
</dbReference>
<evidence type="ECO:0000256" key="4">
    <source>
        <dbReference type="ARBA" id="ARBA00023136"/>
    </source>
</evidence>
<dbReference type="PANTHER" id="PTHR12763">
    <property type="match status" value="1"/>
</dbReference>
<dbReference type="SUPFAM" id="SSF46565">
    <property type="entry name" value="Chaperone J-domain"/>
    <property type="match status" value="1"/>
</dbReference>
<dbReference type="EMBL" id="FNBW01000002">
    <property type="protein sequence ID" value="SDF29190.1"/>
    <property type="molecule type" value="Genomic_DNA"/>
</dbReference>
<gene>
    <name evidence="8" type="ORF">SAMN05660686_00920</name>
</gene>
<dbReference type="Pfam" id="PF00226">
    <property type="entry name" value="DnaJ"/>
    <property type="match status" value="1"/>
</dbReference>
<dbReference type="FunFam" id="1.10.287.110:FF:000001">
    <property type="entry name" value="Import inner membrane translocase subunit tim14"/>
    <property type="match status" value="1"/>
</dbReference>
<keyword evidence="2" id="KW-0812">Transmembrane</keyword>
<dbReference type="InterPro" id="IPR036869">
    <property type="entry name" value="J_dom_sf"/>
</dbReference>
<keyword evidence="9" id="KW-1185">Reference proteome</keyword>
<dbReference type="AlphaFoldDB" id="A0A8G2BF38"/>
<dbReference type="Proteomes" id="UP000198615">
    <property type="component" value="Unassembled WGS sequence"/>
</dbReference>
<dbReference type="SMART" id="SM00271">
    <property type="entry name" value="DnaJ"/>
    <property type="match status" value="1"/>
</dbReference>
<dbReference type="CDD" id="cd06257">
    <property type="entry name" value="DnaJ"/>
    <property type="match status" value="1"/>
</dbReference>
<dbReference type="RefSeq" id="WP_093148474.1">
    <property type="nucleotide sequence ID" value="NZ_FNBW01000002.1"/>
</dbReference>
<feature type="region of interest" description="Disordered" evidence="6">
    <location>
        <begin position="157"/>
        <end position="180"/>
    </location>
</feature>
<dbReference type="Gene3D" id="1.10.287.110">
    <property type="entry name" value="DnaJ domain"/>
    <property type="match status" value="1"/>
</dbReference>
<sequence>MQYVVLALCVVVGLALMGRWLLNAEPRHVLRAAKWLGLVVVAGVAGFMLFRVGLQGLAIAVPPLLVFLFRGRRIWQALRNAAKAARGPTPGQSTGVRTHWLAMTLDHDTGAMDGEILQGPFAGRWLSELSPQELSALADELDGDTESRQVFDAWLDRMGPETGDAGPDAPPPPGSDDESVMTAARAREILGVGPDADDKEIREAHRRLMLANHPDHGGSSWLATQINLAKDVLLRPGS</sequence>